<accession>A0A9D2P958</accession>
<dbReference type="EMBL" id="DWWN01000043">
    <property type="protein sequence ID" value="HJC45772.1"/>
    <property type="molecule type" value="Genomic_DNA"/>
</dbReference>
<sequence length="72" mass="7665">MFGGFLSIVGSIWALAAVIAANGYFVEGWSDPPGKLLTQMSESGLLVWFVVSVGTVLLGLVLMAAEYVRKDD</sequence>
<gene>
    <name evidence="2" type="ORF">H9703_06540</name>
</gene>
<name>A0A9D2P958_9FIRM</name>
<evidence type="ECO:0000313" key="2">
    <source>
        <dbReference type="EMBL" id="HJC45772.1"/>
    </source>
</evidence>
<feature type="transmembrane region" description="Helical" evidence="1">
    <location>
        <begin position="44"/>
        <end position="65"/>
    </location>
</feature>
<dbReference type="Proteomes" id="UP000823906">
    <property type="component" value="Unassembled WGS sequence"/>
</dbReference>
<comment type="caution">
    <text evidence="2">The sequence shown here is derived from an EMBL/GenBank/DDBJ whole genome shotgun (WGS) entry which is preliminary data.</text>
</comment>
<protein>
    <submittedName>
        <fullName evidence="2">Uncharacterized protein</fullName>
    </submittedName>
</protein>
<dbReference type="AlphaFoldDB" id="A0A9D2P958"/>
<keyword evidence="1" id="KW-0812">Transmembrane</keyword>
<evidence type="ECO:0000256" key="1">
    <source>
        <dbReference type="SAM" id="Phobius"/>
    </source>
</evidence>
<organism evidence="2 3">
    <name type="scientific">Candidatus Faecalibacterium faecigallinarum</name>
    <dbReference type="NCBI Taxonomy" id="2838577"/>
    <lineage>
        <taxon>Bacteria</taxon>
        <taxon>Bacillati</taxon>
        <taxon>Bacillota</taxon>
        <taxon>Clostridia</taxon>
        <taxon>Eubacteriales</taxon>
        <taxon>Oscillospiraceae</taxon>
        <taxon>Faecalibacterium</taxon>
    </lineage>
</organism>
<evidence type="ECO:0000313" key="3">
    <source>
        <dbReference type="Proteomes" id="UP000823906"/>
    </source>
</evidence>
<keyword evidence="1" id="KW-0472">Membrane</keyword>
<keyword evidence="1" id="KW-1133">Transmembrane helix</keyword>
<reference evidence="2" key="1">
    <citation type="journal article" date="2021" name="PeerJ">
        <title>Extensive microbial diversity within the chicken gut microbiome revealed by metagenomics and culture.</title>
        <authorList>
            <person name="Gilroy R."/>
            <person name="Ravi A."/>
            <person name="Getino M."/>
            <person name="Pursley I."/>
            <person name="Horton D.L."/>
            <person name="Alikhan N.F."/>
            <person name="Baker D."/>
            <person name="Gharbi K."/>
            <person name="Hall N."/>
            <person name="Watson M."/>
            <person name="Adriaenssens E.M."/>
            <person name="Foster-Nyarko E."/>
            <person name="Jarju S."/>
            <person name="Secka A."/>
            <person name="Antonio M."/>
            <person name="Oren A."/>
            <person name="Chaudhuri R.R."/>
            <person name="La Ragione R."/>
            <person name="Hildebrand F."/>
            <person name="Pallen M.J."/>
        </authorList>
    </citation>
    <scope>NUCLEOTIDE SEQUENCE</scope>
    <source>
        <strain evidence="2">ChiSjej5B23-2810</strain>
    </source>
</reference>
<reference evidence="2" key="2">
    <citation type="submission" date="2021-04" db="EMBL/GenBank/DDBJ databases">
        <authorList>
            <person name="Gilroy R."/>
        </authorList>
    </citation>
    <scope>NUCLEOTIDE SEQUENCE</scope>
    <source>
        <strain evidence="2">ChiSjej5B23-2810</strain>
    </source>
</reference>
<proteinExistence type="predicted"/>